<dbReference type="AlphaFoldDB" id="A0A0E9REI1"/>
<sequence>MQCKYNIFVVSVIIPFSLPGAGPTA</sequence>
<evidence type="ECO:0000313" key="1">
    <source>
        <dbReference type="EMBL" id="JAH27561.1"/>
    </source>
</evidence>
<dbReference type="EMBL" id="GBXM01081016">
    <property type="protein sequence ID" value="JAH27561.1"/>
    <property type="molecule type" value="Transcribed_RNA"/>
</dbReference>
<accession>A0A0E9REI1</accession>
<proteinExistence type="predicted"/>
<reference evidence="1" key="2">
    <citation type="journal article" date="2015" name="Fish Shellfish Immunol.">
        <title>Early steps in the European eel (Anguilla anguilla)-Vibrio vulnificus interaction in the gills: Role of the RtxA13 toxin.</title>
        <authorList>
            <person name="Callol A."/>
            <person name="Pajuelo D."/>
            <person name="Ebbesson L."/>
            <person name="Teles M."/>
            <person name="MacKenzie S."/>
            <person name="Amaro C."/>
        </authorList>
    </citation>
    <scope>NUCLEOTIDE SEQUENCE</scope>
</reference>
<name>A0A0E9REI1_ANGAN</name>
<protein>
    <submittedName>
        <fullName evidence="1">Uncharacterized protein</fullName>
    </submittedName>
</protein>
<reference evidence="1" key="1">
    <citation type="submission" date="2014-11" db="EMBL/GenBank/DDBJ databases">
        <authorList>
            <person name="Amaro Gonzalez C."/>
        </authorList>
    </citation>
    <scope>NUCLEOTIDE SEQUENCE</scope>
</reference>
<organism evidence="1">
    <name type="scientific">Anguilla anguilla</name>
    <name type="common">European freshwater eel</name>
    <name type="synonym">Muraena anguilla</name>
    <dbReference type="NCBI Taxonomy" id="7936"/>
    <lineage>
        <taxon>Eukaryota</taxon>
        <taxon>Metazoa</taxon>
        <taxon>Chordata</taxon>
        <taxon>Craniata</taxon>
        <taxon>Vertebrata</taxon>
        <taxon>Euteleostomi</taxon>
        <taxon>Actinopterygii</taxon>
        <taxon>Neopterygii</taxon>
        <taxon>Teleostei</taxon>
        <taxon>Anguilliformes</taxon>
        <taxon>Anguillidae</taxon>
        <taxon>Anguilla</taxon>
    </lineage>
</organism>